<reference evidence="2" key="2">
    <citation type="submission" date="2020-09" db="EMBL/GenBank/DDBJ databases">
        <authorList>
            <person name="Sun Q."/>
            <person name="Zhou Y."/>
        </authorList>
    </citation>
    <scope>NUCLEOTIDE SEQUENCE</scope>
    <source>
        <strain evidence="2">CGMCC 1.12987</strain>
    </source>
</reference>
<sequence length="70" mass="7612">MKRSYGCSAPEWEFARLHSAAGGADRGYRNMPYIGCLAVPGIVIVMYGLYYLLGALLPDLADSGVAWLKD</sequence>
<evidence type="ECO:0000313" key="2">
    <source>
        <dbReference type="EMBL" id="GGG18738.1"/>
    </source>
</evidence>
<keyword evidence="1" id="KW-0472">Membrane</keyword>
<accession>A0A917G2M2</accession>
<keyword evidence="3" id="KW-1185">Reference proteome</keyword>
<dbReference type="RefSeq" id="WP_188532779.1">
    <property type="nucleotide sequence ID" value="NZ_BMGR01000014.1"/>
</dbReference>
<keyword evidence="1" id="KW-1133">Transmembrane helix</keyword>
<organism evidence="2 3">
    <name type="scientific">Paenibacillus abyssi</name>
    <dbReference type="NCBI Taxonomy" id="1340531"/>
    <lineage>
        <taxon>Bacteria</taxon>
        <taxon>Bacillati</taxon>
        <taxon>Bacillota</taxon>
        <taxon>Bacilli</taxon>
        <taxon>Bacillales</taxon>
        <taxon>Paenibacillaceae</taxon>
        <taxon>Paenibacillus</taxon>
    </lineage>
</organism>
<comment type="caution">
    <text evidence="2">The sequence shown here is derived from an EMBL/GenBank/DDBJ whole genome shotgun (WGS) entry which is preliminary data.</text>
</comment>
<evidence type="ECO:0000313" key="3">
    <source>
        <dbReference type="Proteomes" id="UP000644756"/>
    </source>
</evidence>
<protein>
    <submittedName>
        <fullName evidence="2">Uncharacterized protein</fullName>
    </submittedName>
</protein>
<evidence type="ECO:0000256" key="1">
    <source>
        <dbReference type="SAM" id="Phobius"/>
    </source>
</evidence>
<gene>
    <name evidence="2" type="ORF">GCM10010916_39400</name>
</gene>
<reference evidence="2" key="1">
    <citation type="journal article" date="2014" name="Int. J. Syst. Evol. Microbiol.">
        <title>Complete genome sequence of Corynebacterium casei LMG S-19264T (=DSM 44701T), isolated from a smear-ripened cheese.</title>
        <authorList>
            <consortium name="US DOE Joint Genome Institute (JGI-PGF)"/>
            <person name="Walter F."/>
            <person name="Albersmeier A."/>
            <person name="Kalinowski J."/>
            <person name="Ruckert C."/>
        </authorList>
    </citation>
    <scope>NUCLEOTIDE SEQUENCE</scope>
    <source>
        <strain evidence="2">CGMCC 1.12987</strain>
    </source>
</reference>
<proteinExistence type="predicted"/>
<name>A0A917G2M2_9BACL</name>
<dbReference type="Proteomes" id="UP000644756">
    <property type="component" value="Unassembled WGS sequence"/>
</dbReference>
<dbReference type="AlphaFoldDB" id="A0A917G2M2"/>
<dbReference type="EMBL" id="BMGR01000014">
    <property type="protein sequence ID" value="GGG18738.1"/>
    <property type="molecule type" value="Genomic_DNA"/>
</dbReference>
<keyword evidence="1" id="KW-0812">Transmembrane</keyword>
<feature type="transmembrane region" description="Helical" evidence="1">
    <location>
        <begin position="33"/>
        <end position="53"/>
    </location>
</feature>